<accession>A0A1F5PY20</accession>
<keyword evidence="1" id="KW-0472">Membrane</keyword>
<gene>
    <name evidence="2" type="ORF">A3B10_00365</name>
</gene>
<evidence type="ECO:0000313" key="2">
    <source>
        <dbReference type="EMBL" id="OGE94602.1"/>
    </source>
</evidence>
<dbReference type="EMBL" id="MFFB01000012">
    <property type="protein sequence ID" value="OGE94602.1"/>
    <property type="molecule type" value="Genomic_DNA"/>
</dbReference>
<keyword evidence="1" id="KW-0812">Transmembrane</keyword>
<keyword evidence="1" id="KW-1133">Transmembrane helix</keyword>
<evidence type="ECO:0000256" key="1">
    <source>
        <dbReference type="SAM" id="Phobius"/>
    </source>
</evidence>
<organism evidence="2 3">
    <name type="scientific">Candidatus Doudnabacteria bacterium RIFCSPLOWO2_01_FULL_44_21</name>
    <dbReference type="NCBI Taxonomy" id="1817841"/>
    <lineage>
        <taxon>Bacteria</taxon>
        <taxon>Candidatus Doudnaibacteriota</taxon>
    </lineage>
</organism>
<protein>
    <submittedName>
        <fullName evidence="2">Uncharacterized protein</fullName>
    </submittedName>
</protein>
<feature type="transmembrane region" description="Helical" evidence="1">
    <location>
        <begin position="82"/>
        <end position="101"/>
    </location>
</feature>
<dbReference type="AlphaFoldDB" id="A0A1F5PY20"/>
<dbReference type="STRING" id="1817841.A3B10_00365"/>
<comment type="caution">
    <text evidence="2">The sequence shown here is derived from an EMBL/GenBank/DDBJ whole genome shotgun (WGS) entry which is preliminary data.</text>
</comment>
<reference evidence="2 3" key="1">
    <citation type="journal article" date="2016" name="Nat. Commun.">
        <title>Thousands of microbial genomes shed light on interconnected biogeochemical processes in an aquifer system.</title>
        <authorList>
            <person name="Anantharaman K."/>
            <person name="Brown C.T."/>
            <person name="Hug L.A."/>
            <person name="Sharon I."/>
            <person name="Castelle C.J."/>
            <person name="Probst A.J."/>
            <person name="Thomas B.C."/>
            <person name="Singh A."/>
            <person name="Wilkins M.J."/>
            <person name="Karaoz U."/>
            <person name="Brodie E.L."/>
            <person name="Williams K.H."/>
            <person name="Hubbard S.S."/>
            <person name="Banfield J.F."/>
        </authorList>
    </citation>
    <scope>NUCLEOTIDE SEQUENCE [LARGE SCALE GENOMIC DNA]</scope>
</reference>
<proteinExistence type="predicted"/>
<name>A0A1F5PY20_9BACT</name>
<evidence type="ECO:0000313" key="3">
    <source>
        <dbReference type="Proteomes" id="UP000177281"/>
    </source>
</evidence>
<feature type="transmembrane region" description="Helical" evidence="1">
    <location>
        <begin position="16"/>
        <end position="38"/>
    </location>
</feature>
<feature type="transmembrane region" description="Helical" evidence="1">
    <location>
        <begin position="113"/>
        <end position="131"/>
    </location>
</feature>
<sequence>MRNALRERVALHEPGLYLYVVFPIAISFLLTFIGARVLNHFQPDFYIPWPINAHVHHYAYGFFVLAASGYLALVFAGPRSKFWICLLHGFGLGLAFDEYGLWLRLEDNQPERWGYDGFLIVVGAILIIISAKPGVKFVKNHLHLRRGGQLPLP</sequence>
<feature type="transmembrane region" description="Helical" evidence="1">
    <location>
        <begin position="58"/>
        <end position="75"/>
    </location>
</feature>
<dbReference type="Proteomes" id="UP000177281">
    <property type="component" value="Unassembled WGS sequence"/>
</dbReference>